<protein>
    <submittedName>
        <fullName evidence="1">Uncharacterized protein</fullName>
    </submittedName>
</protein>
<sequence>MEDYLRKVGLLKGCFPDGASEYMFLTDNIADHFWGMAKQVPAAVISSLPKGLSEVCTKVFEAVRTRPLDA</sequence>
<evidence type="ECO:0000313" key="2">
    <source>
        <dbReference type="Proteomes" id="UP000179266"/>
    </source>
</evidence>
<accession>A0A1F7RV77</accession>
<dbReference type="EMBL" id="MGDD01000175">
    <property type="protein sequence ID" value="OGL45479.1"/>
    <property type="molecule type" value="Genomic_DNA"/>
</dbReference>
<dbReference type="AlphaFoldDB" id="A0A1F7RV77"/>
<proteinExistence type="predicted"/>
<comment type="caution">
    <text evidence="1">The sequence shown here is derived from an EMBL/GenBank/DDBJ whole genome shotgun (WGS) entry which is preliminary data.</text>
</comment>
<name>A0A1F7RV77_9BACT</name>
<gene>
    <name evidence="1" type="ORF">A2161_14790</name>
</gene>
<reference evidence="1 2" key="1">
    <citation type="journal article" date="2016" name="Nat. Commun.">
        <title>Thousands of microbial genomes shed light on interconnected biogeochemical processes in an aquifer system.</title>
        <authorList>
            <person name="Anantharaman K."/>
            <person name="Brown C.T."/>
            <person name="Hug L.A."/>
            <person name="Sharon I."/>
            <person name="Castelle C.J."/>
            <person name="Probst A.J."/>
            <person name="Thomas B.C."/>
            <person name="Singh A."/>
            <person name="Wilkins M.J."/>
            <person name="Karaoz U."/>
            <person name="Brodie E.L."/>
            <person name="Williams K.H."/>
            <person name="Hubbard S.S."/>
            <person name="Banfield J.F."/>
        </authorList>
    </citation>
    <scope>NUCLEOTIDE SEQUENCE [LARGE SCALE GENOMIC DNA]</scope>
</reference>
<evidence type="ECO:0000313" key="1">
    <source>
        <dbReference type="EMBL" id="OGL45479.1"/>
    </source>
</evidence>
<organism evidence="1 2">
    <name type="scientific">Candidatus Schekmanbacteria bacterium RBG_13_48_7</name>
    <dbReference type="NCBI Taxonomy" id="1817878"/>
    <lineage>
        <taxon>Bacteria</taxon>
        <taxon>Candidatus Schekmaniibacteriota</taxon>
    </lineage>
</organism>
<dbReference type="Proteomes" id="UP000179266">
    <property type="component" value="Unassembled WGS sequence"/>
</dbReference>